<feature type="domain" description="Methyltransferase type 11" evidence="1">
    <location>
        <begin position="69"/>
        <end position="185"/>
    </location>
</feature>
<name>A0A366HI80_9BURK</name>
<dbReference type="InterPro" id="IPR029063">
    <property type="entry name" value="SAM-dependent_MTases_sf"/>
</dbReference>
<proteinExistence type="predicted"/>
<evidence type="ECO:0000259" key="1">
    <source>
        <dbReference type="Pfam" id="PF08241"/>
    </source>
</evidence>
<keyword evidence="2" id="KW-0808">Transferase</keyword>
<accession>A0A366HI80</accession>
<keyword evidence="2" id="KW-0489">Methyltransferase</keyword>
<protein>
    <submittedName>
        <fullName evidence="2">Methyltransferase family protein</fullName>
    </submittedName>
</protein>
<organism evidence="2 3">
    <name type="scientific">Eoetvoesiella caeni</name>
    <dbReference type="NCBI Taxonomy" id="645616"/>
    <lineage>
        <taxon>Bacteria</taxon>
        <taxon>Pseudomonadati</taxon>
        <taxon>Pseudomonadota</taxon>
        <taxon>Betaproteobacteria</taxon>
        <taxon>Burkholderiales</taxon>
        <taxon>Alcaligenaceae</taxon>
        <taxon>Eoetvoesiella</taxon>
    </lineage>
</organism>
<dbReference type="AlphaFoldDB" id="A0A366HI80"/>
<gene>
    <name evidence="2" type="ORF">DFR37_10286</name>
</gene>
<reference evidence="2 3" key="1">
    <citation type="submission" date="2018-06" db="EMBL/GenBank/DDBJ databases">
        <title>Genomic Encyclopedia of Type Strains, Phase IV (KMG-IV): sequencing the most valuable type-strain genomes for metagenomic binning, comparative biology and taxonomic classification.</title>
        <authorList>
            <person name="Goeker M."/>
        </authorList>
    </citation>
    <scope>NUCLEOTIDE SEQUENCE [LARGE SCALE GENOMIC DNA]</scope>
    <source>
        <strain evidence="2 3">DSM 25520</strain>
    </source>
</reference>
<evidence type="ECO:0000313" key="2">
    <source>
        <dbReference type="EMBL" id="RBP41707.1"/>
    </source>
</evidence>
<comment type="caution">
    <text evidence="2">The sequence shown here is derived from an EMBL/GenBank/DDBJ whole genome shotgun (WGS) entry which is preliminary data.</text>
</comment>
<dbReference type="Pfam" id="PF08241">
    <property type="entry name" value="Methyltransf_11"/>
    <property type="match status" value="1"/>
</dbReference>
<dbReference type="Proteomes" id="UP000253628">
    <property type="component" value="Unassembled WGS sequence"/>
</dbReference>
<dbReference type="SUPFAM" id="SSF53335">
    <property type="entry name" value="S-adenosyl-L-methionine-dependent methyltransferases"/>
    <property type="match status" value="1"/>
</dbReference>
<dbReference type="GO" id="GO:0008757">
    <property type="term" value="F:S-adenosylmethionine-dependent methyltransferase activity"/>
    <property type="evidence" value="ECO:0007669"/>
    <property type="project" value="InterPro"/>
</dbReference>
<evidence type="ECO:0000313" key="3">
    <source>
        <dbReference type="Proteomes" id="UP000253628"/>
    </source>
</evidence>
<dbReference type="InterPro" id="IPR013216">
    <property type="entry name" value="Methyltransf_11"/>
</dbReference>
<dbReference type="OrthoDB" id="8210690at2"/>
<dbReference type="EMBL" id="QNRQ01000002">
    <property type="protein sequence ID" value="RBP41707.1"/>
    <property type="molecule type" value="Genomic_DNA"/>
</dbReference>
<keyword evidence="3" id="KW-1185">Reference proteome</keyword>
<dbReference type="GO" id="GO:0032259">
    <property type="term" value="P:methylation"/>
    <property type="evidence" value="ECO:0007669"/>
    <property type="project" value="UniProtKB-KW"/>
</dbReference>
<dbReference type="Gene3D" id="3.40.50.150">
    <property type="entry name" value="Vaccinia Virus protein VP39"/>
    <property type="match status" value="1"/>
</dbReference>
<sequence>MDWKLKAKVFRGLAAIPFGDRIHYRLQRHLTKELPRKPQALDEILTAAQKLIDLLRQHSKVKLHQAHFLEVGAGWDLAMAIALRLLGVERITCIDISKLAKPSMIQHAAKHIANRLGKSVPALTSWESIKEFGITYRAPMLLQNAAIPSSSIDVFFSVDTLEHIPRAALLDVLLEGRRIIKPEGTSIHLIDYSDHYARGSTISRFNFLTYTEKAWIPFNSKFHYVNRMRHSEYLEKFDESGFIVIHTEPDIEQPQPKILDSLAPQFEKFNVNDLFTIRAKIIASPRL</sequence>
<dbReference type="RefSeq" id="WP_113931969.1">
    <property type="nucleotide sequence ID" value="NZ_JACCEU010000002.1"/>
</dbReference>